<dbReference type="KEGG" id="mng:MNEG_10707"/>
<dbReference type="Proteomes" id="UP000054498">
    <property type="component" value="Unassembled WGS sequence"/>
</dbReference>
<dbReference type="EMBL" id="KK102646">
    <property type="protein sequence ID" value="KIY97253.1"/>
    <property type="molecule type" value="Genomic_DNA"/>
</dbReference>
<sequence length="235" mass="23704">MASAAHAIPSRNLMASSQAAAQELWRTLEAALHASATPDAPHPLLPPLRALHAARQRLGDILDPHAAALADALQRLSNDAAAAAEGWPLALELLSRWCAAPPVARLAGPSGPQGTQAAAQRQEVLAAATGEVLRSLVRRRCPPAAVGPSVAFLGAAAAASGSGGAALVAEASKAAAGALVGLGPRLLDAAVLPTVLAGAAQLMEVAEALLSAPCPPPRGPRRTRSPRRACKRSAR</sequence>
<accession>A0A0D2KNN9</accession>
<proteinExistence type="predicted"/>
<protein>
    <submittedName>
        <fullName evidence="2">Uncharacterized protein</fullName>
    </submittedName>
</protein>
<keyword evidence="3" id="KW-1185">Reference proteome</keyword>
<gene>
    <name evidence="2" type="ORF">MNEG_10707</name>
</gene>
<name>A0A0D2KNN9_9CHLO</name>
<feature type="compositionally biased region" description="Basic residues" evidence="1">
    <location>
        <begin position="219"/>
        <end position="235"/>
    </location>
</feature>
<dbReference type="GeneID" id="25727896"/>
<dbReference type="AlphaFoldDB" id="A0A0D2KNN9"/>
<feature type="region of interest" description="Disordered" evidence="1">
    <location>
        <begin position="213"/>
        <end position="235"/>
    </location>
</feature>
<evidence type="ECO:0000256" key="1">
    <source>
        <dbReference type="SAM" id="MobiDB-lite"/>
    </source>
</evidence>
<organism evidence="2 3">
    <name type="scientific">Monoraphidium neglectum</name>
    <dbReference type="NCBI Taxonomy" id="145388"/>
    <lineage>
        <taxon>Eukaryota</taxon>
        <taxon>Viridiplantae</taxon>
        <taxon>Chlorophyta</taxon>
        <taxon>core chlorophytes</taxon>
        <taxon>Chlorophyceae</taxon>
        <taxon>CS clade</taxon>
        <taxon>Sphaeropleales</taxon>
        <taxon>Selenastraceae</taxon>
        <taxon>Monoraphidium</taxon>
    </lineage>
</organism>
<dbReference type="RefSeq" id="XP_013896273.1">
    <property type="nucleotide sequence ID" value="XM_014040819.1"/>
</dbReference>
<evidence type="ECO:0000313" key="3">
    <source>
        <dbReference type="Proteomes" id="UP000054498"/>
    </source>
</evidence>
<evidence type="ECO:0000313" key="2">
    <source>
        <dbReference type="EMBL" id="KIY97253.1"/>
    </source>
</evidence>
<reference evidence="2 3" key="1">
    <citation type="journal article" date="2013" name="BMC Genomics">
        <title>Reconstruction of the lipid metabolism for the microalga Monoraphidium neglectum from its genome sequence reveals characteristics suitable for biofuel production.</title>
        <authorList>
            <person name="Bogen C."/>
            <person name="Al-Dilaimi A."/>
            <person name="Albersmeier A."/>
            <person name="Wichmann J."/>
            <person name="Grundmann M."/>
            <person name="Rupp O."/>
            <person name="Lauersen K.J."/>
            <person name="Blifernez-Klassen O."/>
            <person name="Kalinowski J."/>
            <person name="Goesmann A."/>
            <person name="Mussgnug J.H."/>
            <person name="Kruse O."/>
        </authorList>
    </citation>
    <scope>NUCLEOTIDE SEQUENCE [LARGE SCALE GENOMIC DNA]</scope>
    <source>
        <strain evidence="2 3">SAG 48.87</strain>
    </source>
</reference>